<dbReference type="PROSITE" id="PS01047">
    <property type="entry name" value="HMA_1"/>
    <property type="match status" value="1"/>
</dbReference>
<organism evidence="3 4">
    <name type="scientific">Dioscorea zingiberensis</name>
    <dbReference type="NCBI Taxonomy" id="325984"/>
    <lineage>
        <taxon>Eukaryota</taxon>
        <taxon>Viridiplantae</taxon>
        <taxon>Streptophyta</taxon>
        <taxon>Embryophyta</taxon>
        <taxon>Tracheophyta</taxon>
        <taxon>Spermatophyta</taxon>
        <taxon>Magnoliopsida</taxon>
        <taxon>Liliopsida</taxon>
        <taxon>Dioscoreales</taxon>
        <taxon>Dioscoreaceae</taxon>
        <taxon>Dioscorea</taxon>
    </lineage>
</organism>
<dbReference type="InterPro" id="IPR017969">
    <property type="entry name" value="Heavy-metal-associated_CS"/>
</dbReference>
<keyword evidence="4" id="KW-1185">Reference proteome</keyword>
<proteinExistence type="predicted"/>
<dbReference type="InterPro" id="IPR036163">
    <property type="entry name" value="HMA_dom_sf"/>
</dbReference>
<dbReference type="GO" id="GO:0046872">
    <property type="term" value="F:metal ion binding"/>
    <property type="evidence" value="ECO:0007669"/>
    <property type="project" value="UniProtKB-KW"/>
</dbReference>
<evidence type="ECO:0000313" key="4">
    <source>
        <dbReference type="Proteomes" id="UP001085076"/>
    </source>
</evidence>
<dbReference type="PROSITE" id="PS50846">
    <property type="entry name" value="HMA_2"/>
    <property type="match status" value="1"/>
</dbReference>
<sequence length="158" mass="16433">METLALPKIPVLSIAKLGIHGSSPPLRFARPSYSSSSSSTRFGPLVGRSSSLSLPAQRVPRSAALSGSSANSETGSATGDLILAVEGMMCDGCAGSVKRILESQPQVSNATVSYSQGTAFVWASSEVNKSGLNWQQEVGEKLAQHLTTCGFMSQVKKG</sequence>
<dbReference type="EMBL" id="JAGGNH010000001">
    <property type="protein sequence ID" value="KAJ0987349.1"/>
    <property type="molecule type" value="Genomic_DNA"/>
</dbReference>
<gene>
    <name evidence="3" type="ORF">J5N97_005705</name>
</gene>
<comment type="caution">
    <text evidence="3">The sequence shown here is derived from an EMBL/GenBank/DDBJ whole genome shotgun (WGS) entry which is preliminary data.</text>
</comment>
<evidence type="ECO:0000256" key="1">
    <source>
        <dbReference type="ARBA" id="ARBA00022723"/>
    </source>
</evidence>
<dbReference type="InterPro" id="IPR006121">
    <property type="entry name" value="HMA_dom"/>
</dbReference>
<reference evidence="3" key="2">
    <citation type="journal article" date="2022" name="Hortic Res">
        <title>The genome of Dioscorea zingiberensis sheds light on the biosynthesis, origin and evolution of the medicinally important diosgenin saponins.</title>
        <authorList>
            <person name="Li Y."/>
            <person name="Tan C."/>
            <person name="Li Z."/>
            <person name="Guo J."/>
            <person name="Li S."/>
            <person name="Chen X."/>
            <person name="Wang C."/>
            <person name="Dai X."/>
            <person name="Yang H."/>
            <person name="Song W."/>
            <person name="Hou L."/>
            <person name="Xu J."/>
            <person name="Tong Z."/>
            <person name="Xu A."/>
            <person name="Yuan X."/>
            <person name="Wang W."/>
            <person name="Yang Q."/>
            <person name="Chen L."/>
            <person name="Sun Z."/>
            <person name="Wang K."/>
            <person name="Pan B."/>
            <person name="Chen J."/>
            <person name="Bao Y."/>
            <person name="Liu F."/>
            <person name="Qi X."/>
            <person name="Gang D.R."/>
            <person name="Wen J."/>
            <person name="Li J."/>
        </authorList>
    </citation>
    <scope>NUCLEOTIDE SEQUENCE</scope>
    <source>
        <strain evidence="3">Dzin_1.0</strain>
    </source>
</reference>
<dbReference type="Pfam" id="PF00403">
    <property type="entry name" value="HMA"/>
    <property type="match status" value="1"/>
</dbReference>
<dbReference type="OrthoDB" id="689350at2759"/>
<feature type="domain" description="HMA" evidence="2">
    <location>
        <begin position="79"/>
        <end position="147"/>
    </location>
</feature>
<evidence type="ECO:0000259" key="2">
    <source>
        <dbReference type="PROSITE" id="PS50846"/>
    </source>
</evidence>
<accession>A0A9D5HSJ3</accession>
<name>A0A9D5HSJ3_9LILI</name>
<dbReference type="SUPFAM" id="SSF55008">
    <property type="entry name" value="HMA, heavy metal-associated domain"/>
    <property type="match status" value="1"/>
</dbReference>
<keyword evidence="1" id="KW-0479">Metal-binding</keyword>
<dbReference type="AlphaFoldDB" id="A0A9D5HSJ3"/>
<reference evidence="3" key="1">
    <citation type="submission" date="2021-03" db="EMBL/GenBank/DDBJ databases">
        <authorList>
            <person name="Li Z."/>
            <person name="Yang C."/>
        </authorList>
    </citation>
    <scope>NUCLEOTIDE SEQUENCE</scope>
    <source>
        <strain evidence="3">Dzin_1.0</strain>
        <tissue evidence="3">Leaf</tissue>
    </source>
</reference>
<evidence type="ECO:0000313" key="3">
    <source>
        <dbReference type="EMBL" id="KAJ0987349.1"/>
    </source>
</evidence>
<protein>
    <recommendedName>
        <fullName evidence="2">HMA domain-containing protein</fullName>
    </recommendedName>
</protein>
<dbReference type="CDD" id="cd00371">
    <property type="entry name" value="HMA"/>
    <property type="match status" value="1"/>
</dbReference>
<dbReference type="Gene3D" id="3.30.70.100">
    <property type="match status" value="1"/>
</dbReference>
<dbReference type="Proteomes" id="UP001085076">
    <property type="component" value="Miscellaneous, Linkage group lg01"/>
</dbReference>